<sequence>MPQDKEKHTKLKNKKAPKSVNSCESSHQECRDILPSKNSSKFSMFKKLILSAVIACCALVLLLKITSNGDTSHRKINRRMSFNKRDEEPKALGGIFLRDIYEQERPNQEAVEKIVEKLATQQKNPKFRGAPADVISNDDISRLKKVSVNKGDLDKKFKIESSNTESSGKRFRSLDTGFSLKVLNENQIDENFEKTTNSNGRTSKFRGLAMDTNNNKEETSASSKPKLNNASELEKLSSQFRDGEVGEVRSFWSDPKAEAKEEKQDAQKKKNFRFFQLFTEFFASGEKADRKAAEQWKFKDNYSRFSVPDVSDKGTLISLAQMAANAYSVKDSSSWEKLGKNWKTDMSIGWESDGLRGYTFVTEKNDTVVISLKGTSASLFMVGAEATSYKDKLNDNRLFSCCCGAYSGIATQPCKCATSRKTCSSSCLEKSLKVEDSYFVAASRIVTDVLKQYPKSNVILTGHSLGGSVASIVALAFGLPAVVFATPGDMMAAKRLKLPLPKGKSYADLPIYHIANNSDVIFLGQCNGINSSCFYGGYSMETKCHIGKECIFDTAKHLKWVPDVLHHRMTEYIDYVLVPWVTEIKGTKMPRCRANTECKECPEWTYE</sequence>
<dbReference type="PANTHER" id="PTHR47175:SF2">
    <property type="entry name" value="LIPASE ATG15-RELATED"/>
    <property type="match status" value="1"/>
</dbReference>
<feature type="compositionally biased region" description="Basic residues" evidence="19">
    <location>
        <begin position="8"/>
        <end position="17"/>
    </location>
</feature>
<comment type="function">
    <text evidence="17">Lipase which is essential for lysis of subvacuolar cytoplasm to vacuole targeted bodies and intravacuolar autophagic bodies. Involved in the lysis of intravacuolar multivesicular body (MVB) vesicles. The intravacuolar membrane disintegration by ATG15 is critical to life span extension.</text>
</comment>
<dbReference type="GO" id="GO:0032585">
    <property type="term" value="C:multivesicular body membrane"/>
    <property type="evidence" value="ECO:0007669"/>
    <property type="project" value="UniProtKB-SubCell"/>
</dbReference>
<keyword evidence="13" id="KW-0072">Autophagy</keyword>
<evidence type="ECO:0000259" key="21">
    <source>
        <dbReference type="Pfam" id="PF01764"/>
    </source>
</evidence>
<dbReference type="SUPFAM" id="SSF53474">
    <property type="entry name" value="alpha/beta-Hydrolases"/>
    <property type="match status" value="1"/>
</dbReference>
<dbReference type="Pfam" id="PF01764">
    <property type="entry name" value="Lipase_3"/>
    <property type="match status" value="1"/>
</dbReference>
<name>A0A2T9YCW5_9FUNG</name>
<dbReference type="STRING" id="133385.A0A2T9YCW5"/>
<dbReference type="GO" id="GO:0004806">
    <property type="term" value="F:triacylglycerol lipase activity"/>
    <property type="evidence" value="ECO:0007669"/>
    <property type="project" value="UniProtKB-EC"/>
</dbReference>
<keyword evidence="8" id="KW-0967">Endosome</keyword>
<evidence type="ECO:0000256" key="14">
    <source>
        <dbReference type="ARBA" id="ARBA00023098"/>
    </source>
</evidence>
<comment type="caution">
    <text evidence="22">The sequence shown here is derived from an EMBL/GenBank/DDBJ whole genome shotgun (WGS) entry which is preliminary data.</text>
</comment>
<dbReference type="AlphaFoldDB" id="A0A2T9YCW5"/>
<evidence type="ECO:0000256" key="12">
    <source>
        <dbReference type="ARBA" id="ARBA00022989"/>
    </source>
</evidence>
<dbReference type="GO" id="GO:0034496">
    <property type="term" value="P:multivesicular body membrane disassembly"/>
    <property type="evidence" value="ECO:0007669"/>
    <property type="project" value="TreeGrafter"/>
</dbReference>
<feature type="region of interest" description="Disordered" evidence="19">
    <location>
        <begin position="1"/>
        <end position="23"/>
    </location>
</feature>
<evidence type="ECO:0000256" key="8">
    <source>
        <dbReference type="ARBA" id="ARBA00022753"/>
    </source>
</evidence>
<dbReference type="GO" id="GO:0006660">
    <property type="term" value="P:phosphatidylserine catabolic process"/>
    <property type="evidence" value="ECO:0007669"/>
    <property type="project" value="TreeGrafter"/>
</dbReference>
<dbReference type="GO" id="GO:0004620">
    <property type="term" value="F:phospholipase activity"/>
    <property type="evidence" value="ECO:0007669"/>
    <property type="project" value="TreeGrafter"/>
</dbReference>
<accession>A0A2T9YCW5</accession>
<evidence type="ECO:0000256" key="10">
    <source>
        <dbReference type="ARBA" id="ARBA00022963"/>
    </source>
</evidence>
<keyword evidence="16" id="KW-0325">Glycoprotein</keyword>
<comment type="subcellular location">
    <subcellularLocation>
        <location evidence="3">Endosome</location>
        <location evidence="3">Multivesicular body membrane</location>
        <topology evidence="3">Single-pass type II membrane protein</topology>
    </subcellularLocation>
    <subcellularLocation>
        <location evidence="2">Prevacuolar compartment membrane</location>
        <topology evidence="2">Single-pass type II membrane protein</topology>
    </subcellularLocation>
</comment>
<evidence type="ECO:0000256" key="7">
    <source>
        <dbReference type="ARBA" id="ARBA00022692"/>
    </source>
</evidence>
<evidence type="ECO:0000313" key="23">
    <source>
        <dbReference type="Proteomes" id="UP000245383"/>
    </source>
</evidence>
<evidence type="ECO:0000256" key="5">
    <source>
        <dbReference type="ARBA" id="ARBA00011137"/>
    </source>
</evidence>
<dbReference type="CDD" id="cd00519">
    <property type="entry name" value="Lipase_3"/>
    <property type="match status" value="1"/>
</dbReference>
<keyword evidence="9" id="KW-0378">Hydrolase</keyword>
<evidence type="ECO:0000256" key="9">
    <source>
        <dbReference type="ARBA" id="ARBA00022801"/>
    </source>
</evidence>
<evidence type="ECO:0000256" key="13">
    <source>
        <dbReference type="ARBA" id="ARBA00023006"/>
    </source>
</evidence>
<keyword evidence="15 20" id="KW-0472">Membrane</keyword>
<evidence type="ECO:0000256" key="3">
    <source>
        <dbReference type="ARBA" id="ARBA00004343"/>
    </source>
</evidence>
<dbReference type="GO" id="GO:0005775">
    <property type="term" value="C:vacuolar lumen"/>
    <property type="evidence" value="ECO:0007669"/>
    <property type="project" value="TreeGrafter"/>
</dbReference>
<keyword evidence="11" id="KW-0735">Signal-anchor</keyword>
<evidence type="ECO:0000256" key="2">
    <source>
        <dbReference type="ARBA" id="ARBA00004270"/>
    </source>
</evidence>
<evidence type="ECO:0000313" key="22">
    <source>
        <dbReference type="EMBL" id="PVU90182.1"/>
    </source>
</evidence>
<dbReference type="Gene3D" id="3.40.50.1820">
    <property type="entry name" value="alpha/beta hydrolase"/>
    <property type="match status" value="1"/>
</dbReference>
<keyword evidence="14" id="KW-0443">Lipid metabolism</keyword>
<dbReference type="PANTHER" id="PTHR47175">
    <property type="entry name" value="LIPASE ATG15-RELATED"/>
    <property type="match status" value="1"/>
</dbReference>
<dbReference type="GO" id="GO:0046461">
    <property type="term" value="P:neutral lipid catabolic process"/>
    <property type="evidence" value="ECO:0007669"/>
    <property type="project" value="TreeGrafter"/>
</dbReference>
<gene>
    <name evidence="22" type="ORF">BB561_004997</name>
</gene>
<dbReference type="EC" id="3.1.1.3" evidence="6"/>
<evidence type="ECO:0000256" key="4">
    <source>
        <dbReference type="ARBA" id="ARBA00010701"/>
    </source>
</evidence>
<feature type="compositionally biased region" description="Polar residues" evidence="19">
    <location>
        <begin position="220"/>
        <end position="230"/>
    </location>
</feature>
<evidence type="ECO:0000256" key="1">
    <source>
        <dbReference type="ARBA" id="ARBA00001024"/>
    </source>
</evidence>
<dbReference type="InterPro" id="IPR002921">
    <property type="entry name" value="Fungal_lipase-type"/>
</dbReference>
<dbReference type="InterPro" id="IPR029058">
    <property type="entry name" value="AB_hydrolase_fold"/>
</dbReference>
<evidence type="ECO:0000256" key="16">
    <source>
        <dbReference type="ARBA" id="ARBA00023180"/>
    </source>
</evidence>
<proteinExistence type="inferred from homology"/>
<evidence type="ECO:0000256" key="20">
    <source>
        <dbReference type="SAM" id="Phobius"/>
    </source>
</evidence>
<dbReference type="OrthoDB" id="58570at2759"/>
<reference evidence="22 23" key="1">
    <citation type="journal article" date="2018" name="MBio">
        <title>Comparative Genomics Reveals the Core Gene Toolbox for the Fungus-Insect Symbiosis.</title>
        <authorList>
            <person name="Wang Y."/>
            <person name="Stata M."/>
            <person name="Wang W."/>
            <person name="Stajich J.E."/>
            <person name="White M.M."/>
            <person name="Moncalvo J.M."/>
        </authorList>
    </citation>
    <scope>NUCLEOTIDE SEQUENCE [LARGE SCALE GENOMIC DNA]</scope>
    <source>
        <strain evidence="22 23">SWE-8-4</strain>
    </source>
</reference>
<keyword evidence="23" id="KW-1185">Reference proteome</keyword>
<dbReference type="Proteomes" id="UP000245383">
    <property type="component" value="Unassembled WGS sequence"/>
</dbReference>
<dbReference type="EMBL" id="MBFR01000270">
    <property type="protein sequence ID" value="PVU90182.1"/>
    <property type="molecule type" value="Genomic_DNA"/>
</dbReference>
<keyword evidence="10" id="KW-0442">Lipid degradation</keyword>
<evidence type="ECO:0000256" key="11">
    <source>
        <dbReference type="ARBA" id="ARBA00022968"/>
    </source>
</evidence>
<evidence type="ECO:0000256" key="19">
    <source>
        <dbReference type="SAM" id="MobiDB-lite"/>
    </source>
</evidence>
<keyword evidence="7 20" id="KW-0812">Transmembrane</keyword>
<evidence type="ECO:0000256" key="6">
    <source>
        <dbReference type="ARBA" id="ARBA00013279"/>
    </source>
</evidence>
<comment type="catalytic activity">
    <reaction evidence="1">
        <text>a triacylglycerol + H2O = a diacylglycerol + a fatty acid + H(+)</text>
        <dbReference type="Rhea" id="RHEA:12044"/>
        <dbReference type="ChEBI" id="CHEBI:15377"/>
        <dbReference type="ChEBI" id="CHEBI:15378"/>
        <dbReference type="ChEBI" id="CHEBI:17855"/>
        <dbReference type="ChEBI" id="CHEBI:18035"/>
        <dbReference type="ChEBI" id="CHEBI:28868"/>
        <dbReference type="EC" id="3.1.1.3"/>
    </reaction>
</comment>
<dbReference type="InterPro" id="IPR050805">
    <property type="entry name" value="ATG15_Lipase"/>
</dbReference>
<feature type="transmembrane region" description="Helical" evidence="20">
    <location>
        <begin position="48"/>
        <end position="66"/>
    </location>
</feature>
<dbReference type="GO" id="GO:0034727">
    <property type="term" value="P:piecemeal microautophagy of the nucleus"/>
    <property type="evidence" value="ECO:0007669"/>
    <property type="project" value="TreeGrafter"/>
</dbReference>
<comment type="subunit">
    <text evidence="5">Binds to both phosphatidylinositol (PI) and phosphatidylinositol 3,5-bisphosphate (PIP2).</text>
</comment>
<comment type="similarity">
    <text evidence="4">Belongs to the AB hydrolase superfamily. Lipase family.</text>
</comment>
<evidence type="ECO:0000256" key="18">
    <source>
        <dbReference type="ARBA" id="ARBA00029828"/>
    </source>
</evidence>
<feature type="domain" description="Fungal lipase-type" evidence="21">
    <location>
        <begin position="445"/>
        <end position="476"/>
    </location>
</feature>
<protein>
    <recommendedName>
        <fullName evidence="6">triacylglycerol lipase</fullName>
        <ecNumber evidence="6">3.1.1.3</ecNumber>
    </recommendedName>
    <alternativeName>
        <fullName evidence="18">Autophagy-related protein 15</fullName>
    </alternativeName>
</protein>
<organism evidence="22 23">
    <name type="scientific">Smittium simulii</name>
    <dbReference type="NCBI Taxonomy" id="133385"/>
    <lineage>
        <taxon>Eukaryota</taxon>
        <taxon>Fungi</taxon>
        <taxon>Fungi incertae sedis</taxon>
        <taxon>Zoopagomycota</taxon>
        <taxon>Kickxellomycotina</taxon>
        <taxon>Harpellomycetes</taxon>
        <taxon>Harpellales</taxon>
        <taxon>Legeriomycetaceae</taxon>
        <taxon>Smittium</taxon>
    </lineage>
</organism>
<evidence type="ECO:0000256" key="17">
    <source>
        <dbReference type="ARBA" id="ARBA00024663"/>
    </source>
</evidence>
<evidence type="ECO:0000256" key="15">
    <source>
        <dbReference type="ARBA" id="ARBA00023136"/>
    </source>
</evidence>
<keyword evidence="12 20" id="KW-1133">Transmembrane helix</keyword>
<feature type="region of interest" description="Disordered" evidence="19">
    <location>
        <begin position="191"/>
        <end position="230"/>
    </location>
</feature>